<feature type="compositionally biased region" description="Low complexity" evidence="1">
    <location>
        <begin position="378"/>
        <end position="389"/>
    </location>
</feature>
<accession>A0A418JIA3</accession>
<reference evidence="3 4" key="1">
    <citation type="journal article" date="2016" name="Front. Microbiol.">
        <title>Comprehensive Phylogenetic Analysis of Bovine Non-aureus Staphylococci Species Based on Whole-Genome Sequencing.</title>
        <authorList>
            <person name="Naushad S."/>
            <person name="Barkema H.W."/>
            <person name="Luby C."/>
            <person name="Condas L.A."/>
            <person name="Nobrega D.B."/>
            <person name="Carson D.A."/>
            <person name="De Buck J."/>
        </authorList>
    </citation>
    <scope>NUCLEOTIDE SEQUENCE [LARGE SCALE GENOMIC DNA]</scope>
    <source>
        <strain evidence="3 4">SNUC 5959</strain>
    </source>
</reference>
<dbReference type="AlphaFoldDB" id="A0A418JIA3"/>
<proteinExistence type="predicted"/>
<organism evidence="3 4">
    <name type="scientific">Staphylococcus hyicus</name>
    <dbReference type="NCBI Taxonomy" id="1284"/>
    <lineage>
        <taxon>Bacteria</taxon>
        <taxon>Bacillati</taxon>
        <taxon>Bacillota</taxon>
        <taxon>Bacilli</taxon>
        <taxon>Bacillales</taxon>
        <taxon>Staphylococcaceae</taxon>
        <taxon>Staphylococcus</taxon>
    </lineage>
</organism>
<feature type="region of interest" description="Disordered" evidence="1">
    <location>
        <begin position="316"/>
        <end position="436"/>
    </location>
</feature>
<dbReference type="InterPro" id="IPR043071">
    <property type="entry name" value="Staphylcoagulase_N_2"/>
</dbReference>
<evidence type="ECO:0000313" key="3">
    <source>
        <dbReference type="EMBL" id="RIO45404.1"/>
    </source>
</evidence>
<dbReference type="SUPFAM" id="SSF101094">
    <property type="entry name" value="Staphylocoagulase"/>
    <property type="match status" value="2"/>
</dbReference>
<feature type="compositionally biased region" description="Polar residues" evidence="1">
    <location>
        <begin position="362"/>
        <end position="377"/>
    </location>
</feature>
<feature type="compositionally biased region" description="Basic and acidic residues" evidence="1">
    <location>
        <begin position="316"/>
        <end position="334"/>
    </location>
</feature>
<evidence type="ECO:0000313" key="4">
    <source>
        <dbReference type="Proteomes" id="UP000285625"/>
    </source>
</evidence>
<dbReference type="Proteomes" id="UP000285625">
    <property type="component" value="Unassembled WGS sequence"/>
</dbReference>
<dbReference type="Gene3D" id="1.20.120.760">
    <property type="entry name" value="Staphylcoagulase, helix bundle, domain 2"/>
    <property type="match status" value="1"/>
</dbReference>
<dbReference type="InterPro" id="IPR014874">
    <property type="entry name" value="Staphylocoagulase_N"/>
</dbReference>
<feature type="compositionally biased region" description="Polar residues" evidence="1">
    <location>
        <begin position="390"/>
        <end position="406"/>
    </location>
</feature>
<evidence type="ECO:0000259" key="2">
    <source>
        <dbReference type="Pfam" id="PF08764"/>
    </source>
</evidence>
<name>A0A418JIA3_STAHY</name>
<protein>
    <submittedName>
        <fullName evidence="3">Coagulase</fullName>
    </submittedName>
</protein>
<feature type="domain" description="Staphylocoagulase N-terminal subdomain 1" evidence="2">
    <location>
        <begin position="72"/>
        <end position="291"/>
    </location>
</feature>
<evidence type="ECO:0000256" key="1">
    <source>
        <dbReference type="SAM" id="MobiDB-lite"/>
    </source>
</evidence>
<gene>
    <name evidence="3" type="ORF">BUZ57_07575</name>
</gene>
<dbReference type="Pfam" id="PF08764">
    <property type="entry name" value="Coagulase"/>
    <property type="match status" value="1"/>
</dbReference>
<sequence length="559" mass="64322">MSKRVFLTTIFIYIKGDYKVKKKLLVLSASAILASNFIFDNSASAVVDVRENPYTSKAKDLNGHRSHKDQVKVYIESLEDLIQYLSLNVHAGYDEPEYKEAYEVYQKKFMAEMEALNKFKLEQDEINKKEGYWYGGIWYPTKVSNTTYGLTYERYKEIFESLLENRKEFAAKAREIQESHNDLRRFSKTEKYDAGWEINQLENKILMIGRTFTKKVDAVQNMYNKLDVVVGISDYDRDYNAPRNKRMLEKMKEDLETIIDQFFEEAELARPNYIPILTESNGDNKEIRNQLRQDANAAKNDARLVDPGVKIRADKVKKAQEEAKAERIKRDQKAKASKTSKSIKSKEQKTYKYKQLKKRSESNIQEPTTKSSVSTHVASSNNASSIISNQQKPANDNKLSGTTNQNKKLKGMSGESNNFTVTHNSKPSGQSKGNSNFIEYSQDTAPKNNELNQQNPTTNAPVVKETITESNVVDIDQSSFYEKSGYKYGYSESDTSGYTERDKRAIRRNHVREAEELVNKYVNSHAYQDRVAAQAKVKTLSPEQQKRLNQQIDKIYNGQ</sequence>
<dbReference type="STRING" id="1284.SHYC_11675"/>
<dbReference type="EMBL" id="QXVO01000021">
    <property type="protein sequence ID" value="RIO45404.1"/>
    <property type="molecule type" value="Genomic_DNA"/>
</dbReference>
<feature type="compositionally biased region" description="Polar residues" evidence="1">
    <location>
        <begin position="414"/>
        <end position="436"/>
    </location>
</feature>
<comment type="caution">
    <text evidence="3">The sequence shown here is derived from an EMBL/GenBank/DDBJ whole genome shotgun (WGS) entry which is preliminary data.</text>
</comment>